<keyword evidence="8 11" id="KW-0472">Membrane</keyword>
<gene>
    <name evidence="11 14" type="primary">atpF</name>
</gene>
<comment type="miscellaneous">
    <text evidence="11">In plastids the F-type ATPase is also known as CF(1)CF(0).</text>
</comment>
<dbReference type="GO" id="GO:0045259">
    <property type="term" value="C:proton-transporting ATP synthase complex"/>
    <property type="evidence" value="ECO:0007669"/>
    <property type="project" value="UniProtKB-KW"/>
</dbReference>
<dbReference type="PANTHER" id="PTHR34264">
    <property type="entry name" value="ATP SYNTHASE SUBUNIT B, CHLOROPLASTIC"/>
    <property type="match status" value="1"/>
</dbReference>
<evidence type="ECO:0000256" key="3">
    <source>
        <dbReference type="ARBA" id="ARBA00022547"/>
    </source>
</evidence>
<comment type="function">
    <text evidence="11">Component of the F(0) channel, it forms part of the peripheral stalk, linking F(1) to F(0).</text>
</comment>
<evidence type="ECO:0000256" key="8">
    <source>
        <dbReference type="ARBA" id="ARBA00023136"/>
    </source>
</evidence>
<evidence type="ECO:0000256" key="13">
    <source>
        <dbReference type="SAM" id="Coils"/>
    </source>
</evidence>
<protein>
    <recommendedName>
        <fullName evidence="11">ATP synthase subunit b, chloroplastic</fullName>
    </recommendedName>
    <alternativeName>
        <fullName evidence="11">ATP synthase F(0) sector subunit b</fullName>
    </alternativeName>
    <alternativeName>
        <fullName evidence="11">ATPase subunit I</fullName>
    </alternativeName>
</protein>
<dbReference type="AlphaFoldDB" id="A0A3G5CT57"/>
<keyword evidence="13" id="KW-0175">Coiled coil</keyword>
<evidence type="ECO:0000256" key="7">
    <source>
        <dbReference type="ARBA" id="ARBA00023065"/>
    </source>
</evidence>
<evidence type="ECO:0000256" key="2">
    <source>
        <dbReference type="ARBA" id="ARBA00022448"/>
    </source>
</evidence>
<dbReference type="EMBL" id="MH173085">
    <property type="protein sequence ID" value="AYW16060.1"/>
    <property type="molecule type" value="Genomic_DNA"/>
</dbReference>
<feature type="transmembrane region" description="Helical" evidence="11">
    <location>
        <begin position="31"/>
        <end position="53"/>
    </location>
</feature>
<evidence type="ECO:0000256" key="6">
    <source>
        <dbReference type="ARBA" id="ARBA00022989"/>
    </source>
</evidence>
<keyword evidence="2 11" id="KW-0813">Transport</keyword>
<dbReference type="HAMAP" id="MF_01398">
    <property type="entry name" value="ATP_synth_b_bprime"/>
    <property type="match status" value="1"/>
</dbReference>
<keyword evidence="11" id="KW-0793">Thylakoid</keyword>
<keyword evidence="5 11" id="KW-0375">Hydrogen ion transport</keyword>
<evidence type="ECO:0000313" key="14">
    <source>
        <dbReference type="EMBL" id="AYW16060.1"/>
    </source>
</evidence>
<evidence type="ECO:0000256" key="10">
    <source>
        <dbReference type="ARBA" id="ARBA00025198"/>
    </source>
</evidence>
<keyword evidence="3 11" id="KW-0138">CF(0)</keyword>
<comment type="similarity">
    <text evidence="11 12">Belongs to the ATPase B chain family.</text>
</comment>
<accession>A0A3G5CT57</accession>
<evidence type="ECO:0000256" key="5">
    <source>
        <dbReference type="ARBA" id="ARBA00022781"/>
    </source>
</evidence>
<dbReference type="Pfam" id="PF00430">
    <property type="entry name" value="ATP-synt_B"/>
    <property type="match status" value="1"/>
</dbReference>
<evidence type="ECO:0000256" key="9">
    <source>
        <dbReference type="ARBA" id="ARBA00023310"/>
    </source>
</evidence>
<keyword evidence="6 11" id="KW-1133">Transmembrane helix</keyword>
<dbReference type="GO" id="GO:0046933">
    <property type="term" value="F:proton-transporting ATP synthase activity, rotational mechanism"/>
    <property type="evidence" value="ECO:0007669"/>
    <property type="project" value="UniProtKB-UniRule"/>
</dbReference>
<comment type="function">
    <text evidence="10 11">F(1)F(0) ATP synthase produces ATP from ADP in the presence of a proton or sodium gradient. F-type ATPases consist of two structural domains, F(1) containing the extramembraneous catalytic core and F(0) containing the membrane proton channel, linked together by a central stalk and a peripheral stalk. During catalysis, ATP synthesis in the catalytic domain of F(1) is coupled via a rotary mechanism of the central stalk subunits to proton translocation.</text>
</comment>
<keyword evidence="4 11" id="KW-0812">Transmembrane</keyword>
<dbReference type="PANTHER" id="PTHR34264:SF3">
    <property type="entry name" value="ATP SYNTHASE SUBUNIT B, CHLOROPLASTIC"/>
    <property type="match status" value="1"/>
</dbReference>
<keyword evidence="9 11" id="KW-0066">ATP synthesis</keyword>
<keyword evidence="7 11" id="KW-0406">Ion transport</keyword>
<dbReference type="CDD" id="cd06503">
    <property type="entry name" value="ATP-synt_Fo_b"/>
    <property type="match status" value="1"/>
</dbReference>
<keyword evidence="14" id="KW-0934">Plastid</keyword>
<geneLocation type="chloroplast" evidence="14"/>
<dbReference type="GeneID" id="38664602"/>
<proteinExistence type="inferred from homology"/>
<comment type="subunit">
    <text evidence="11">F-type ATPases have 2 components, F(1) - the catalytic core - and F(0) - the membrane proton channel. F(1) has five subunits: alpha(3), beta(3), gamma(1), delta(1), epsilon(1). F(0) has four main subunits: a(1), b(1), b'(1) and c(10-14). The alpha and beta chains form an alternating ring which encloses part of the gamma chain. F(1) is attached to F(0) by a central stalk formed by the gamma and epsilon chains, while a peripheral stalk is formed by the delta, b and b' chains.</text>
</comment>
<sequence length="184" mass="21339">MRSISEIIAPSRQWTLAGNIGLNTNILEINLINLILVLGILFYYGKGVLINLLENRERTISKTICDAEDRHKEATEKLRRARIRLQQAETKADEIRITGLTQMDRERRELVDAADNDLIGLEDSKNYAIRFEKQRAIEQVRQQVSRLASERAFENLNNRLTNELQHRMVNYQIGLLRAMTFESS</sequence>
<comment type="subcellular location">
    <subcellularLocation>
        <location evidence="1">Membrane</location>
        <topology evidence="1">Single-pass membrane protein</topology>
    </subcellularLocation>
    <subcellularLocation>
        <location evidence="11">Plastid</location>
        <location evidence="11">Chloroplast thylakoid membrane</location>
        <topology evidence="11">Single-pass membrane protein</topology>
    </subcellularLocation>
</comment>
<feature type="coiled-coil region" evidence="13">
    <location>
        <begin position="71"/>
        <end position="98"/>
    </location>
</feature>
<evidence type="ECO:0000256" key="1">
    <source>
        <dbReference type="ARBA" id="ARBA00004167"/>
    </source>
</evidence>
<name>A0A3G5CT57_9MONI</name>
<keyword evidence="14" id="KW-0150">Chloroplast</keyword>
<evidence type="ECO:0000256" key="12">
    <source>
        <dbReference type="RuleBase" id="RU003848"/>
    </source>
</evidence>
<evidence type="ECO:0000256" key="4">
    <source>
        <dbReference type="ARBA" id="ARBA00022692"/>
    </source>
</evidence>
<organism evidence="14">
    <name type="scientific">Vaginularia trichoidea</name>
    <dbReference type="NCBI Taxonomy" id="474354"/>
    <lineage>
        <taxon>Eukaryota</taxon>
        <taxon>Viridiplantae</taxon>
        <taxon>Streptophyta</taxon>
        <taxon>Embryophyta</taxon>
        <taxon>Tracheophyta</taxon>
        <taxon>Polypodiopsida</taxon>
        <taxon>Polypodiidae</taxon>
        <taxon>Polypodiales</taxon>
        <taxon>Pteridineae</taxon>
        <taxon>Pteridaceae</taxon>
        <taxon>Vittarioideae</taxon>
        <taxon>Vaginularia</taxon>
    </lineage>
</organism>
<dbReference type="GO" id="GO:0009535">
    <property type="term" value="C:chloroplast thylakoid membrane"/>
    <property type="evidence" value="ECO:0007669"/>
    <property type="project" value="UniProtKB-SubCell"/>
</dbReference>
<dbReference type="RefSeq" id="YP_009547543.1">
    <property type="nucleotide sequence ID" value="NC_040175.1"/>
</dbReference>
<dbReference type="InterPro" id="IPR002146">
    <property type="entry name" value="ATP_synth_b/b'su_bac/chlpt"/>
</dbReference>
<reference evidence="14" key="1">
    <citation type="journal article" date="2018" name="Genome Biol. Evol.">
        <title>Mobile Elements Shape Plastome Evolution in Ferns.</title>
        <authorList>
            <person name="Robison T.A."/>
            <person name="Grusz A.L."/>
            <person name="Wolf P.G."/>
            <person name="Mower J.P."/>
            <person name="Fauskee B.D."/>
            <person name="Sosa K."/>
            <person name="Schuettpelz E.L."/>
        </authorList>
    </citation>
    <scope>NUCLEOTIDE SEQUENCE</scope>
</reference>
<evidence type="ECO:0000256" key="11">
    <source>
        <dbReference type="HAMAP-Rule" id="MF_01398"/>
    </source>
</evidence>